<accession>A0A0F9N593</accession>
<dbReference type="AlphaFoldDB" id="A0A0F9N593"/>
<reference evidence="1" key="1">
    <citation type="journal article" date="2015" name="Nature">
        <title>Complex archaea that bridge the gap between prokaryotes and eukaryotes.</title>
        <authorList>
            <person name="Spang A."/>
            <person name="Saw J.H."/>
            <person name="Jorgensen S.L."/>
            <person name="Zaremba-Niedzwiedzka K."/>
            <person name="Martijn J."/>
            <person name="Lind A.E."/>
            <person name="van Eijk R."/>
            <person name="Schleper C."/>
            <person name="Guy L."/>
            <person name="Ettema T.J."/>
        </authorList>
    </citation>
    <scope>NUCLEOTIDE SEQUENCE</scope>
</reference>
<dbReference type="EMBL" id="LAZR01003787">
    <property type="protein sequence ID" value="KKN14750.1"/>
    <property type="molecule type" value="Genomic_DNA"/>
</dbReference>
<name>A0A0F9N593_9ZZZZ</name>
<gene>
    <name evidence="1" type="ORF">LCGC14_0993030</name>
</gene>
<evidence type="ECO:0000313" key="1">
    <source>
        <dbReference type="EMBL" id="KKN14750.1"/>
    </source>
</evidence>
<sequence length="68" mass="7517">MTPAITLSREEKSIAERQCAGCMWWGWFEGCSVPAVRFDRTYPLQDCGAFEEAPNGCPYRGAVGQGEV</sequence>
<proteinExistence type="predicted"/>
<comment type="caution">
    <text evidence="1">The sequence shown here is derived from an EMBL/GenBank/DDBJ whole genome shotgun (WGS) entry which is preliminary data.</text>
</comment>
<protein>
    <submittedName>
        <fullName evidence="1">Uncharacterized protein</fullName>
    </submittedName>
</protein>
<organism evidence="1">
    <name type="scientific">marine sediment metagenome</name>
    <dbReference type="NCBI Taxonomy" id="412755"/>
    <lineage>
        <taxon>unclassified sequences</taxon>
        <taxon>metagenomes</taxon>
        <taxon>ecological metagenomes</taxon>
    </lineage>
</organism>